<name>A0A6A4P2E9_LUPAL</name>
<keyword evidence="2" id="KW-1185">Reference proteome</keyword>
<evidence type="ECO:0000313" key="1">
    <source>
        <dbReference type="EMBL" id="KAE9598883.1"/>
    </source>
</evidence>
<dbReference type="EMBL" id="WOCE01000015">
    <property type="protein sequence ID" value="KAE9598883.1"/>
    <property type="molecule type" value="Genomic_DNA"/>
</dbReference>
<comment type="caution">
    <text evidence="1">The sequence shown here is derived from an EMBL/GenBank/DDBJ whole genome shotgun (WGS) entry which is preliminary data.</text>
</comment>
<sequence>MPNYEAINSVHDDDDVITTRQAAEDVGQNVVLGSLSPKPTHACTMAKSMPIKPWSVTGHDHIMTELVQSLPCHDYIVTEPTCNWAKPQPTRDRDRLSWSWTDTTQVQKCSYFSYKLST</sequence>
<accession>A0A6A4P2E9</accession>
<protein>
    <submittedName>
        <fullName evidence="1">Uncharacterized protein</fullName>
    </submittedName>
</protein>
<organism evidence="1 2">
    <name type="scientific">Lupinus albus</name>
    <name type="common">White lupine</name>
    <name type="synonym">Lupinus termis</name>
    <dbReference type="NCBI Taxonomy" id="3870"/>
    <lineage>
        <taxon>Eukaryota</taxon>
        <taxon>Viridiplantae</taxon>
        <taxon>Streptophyta</taxon>
        <taxon>Embryophyta</taxon>
        <taxon>Tracheophyta</taxon>
        <taxon>Spermatophyta</taxon>
        <taxon>Magnoliopsida</taxon>
        <taxon>eudicotyledons</taxon>
        <taxon>Gunneridae</taxon>
        <taxon>Pentapetalae</taxon>
        <taxon>rosids</taxon>
        <taxon>fabids</taxon>
        <taxon>Fabales</taxon>
        <taxon>Fabaceae</taxon>
        <taxon>Papilionoideae</taxon>
        <taxon>50 kb inversion clade</taxon>
        <taxon>genistoids sensu lato</taxon>
        <taxon>core genistoids</taxon>
        <taxon>Genisteae</taxon>
        <taxon>Lupinus</taxon>
    </lineage>
</organism>
<evidence type="ECO:0000313" key="2">
    <source>
        <dbReference type="Proteomes" id="UP000447434"/>
    </source>
</evidence>
<proteinExistence type="predicted"/>
<dbReference type="Proteomes" id="UP000447434">
    <property type="component" value="Chromosome 15"/>
</dbReference>
<reference evidence="2" key="1">
    <citation type="journal article" date="2020" name="Nat. Commun.">
        <title>Genome sequence of the cluster root forming white lupin.</title>
        <authorList>
            <person name="Hufnagel B."/>
            <person name="Marques A."/>
            <person name="Soriano A."/>
            <person name="Marques L."/>
            <person name="Divol F."/>
            <person name="Doumas P."/>
            <person name="Sallet E."/>
            <person name="Mancinotti D."/>
            <person name="Carrere S."/>
            <person name="Marande W."/>
            <person name="Arribat S."/>
            <person name="Keller J."/>
            <person name="Huneau C."/>
            <person name="Blein T."/>
            <person name="Aime D."/>
            <person name="Laguerre M."/>
            <person name="Taylor J."/>
            <person name="Schubert V."/>
            <person name="Nelson M."/>
            <person name="Geu-Flores F."/>
            <person name="Crespi M."/>
            <person name="Gallardo-Guerrero K."/>
            <person name="Delaux P.-M."/>
            <person name="Salse J."/>
            <person name="Berges H."/>
            <person name="Guyot R."/>
            <person name="Gouzy J."/>
            <person name="Peret B."/>
        </authorList>
    </citation>
    <scope>NUCLEOTIDE SEQUENCE [LARGE SCALE GENOMIC DNA]</scope>
    <source>
        <strain evidence="2">cv. Amiga</strain>
    </source>
</reference>
<gene>
    <name evidence="1" type="ORF">Lalb_Chr15g0085721</name>
</gene>
<dbReference type="AlphaFoldDB" id="A0A6A4P2E9"/>